<feature type="region of interest" description="Disordered" evidence="1">
    <location>
        <begin position="1"/>
        <end position="20"/>
    </location>
</feature>
<feature type="compositionally biased region" description="Basic and acidic residues" evidence="1">
    <location>
        <begin position="1"/>
        <end position="14"/>
    </location>
</feature>
<comment type="caution">
    <text evidence="2">The sequence shown here is derived from an EMBL/GenBank/DDBJ whole genome shotgun (WGS) entry which is preliminary data.</text>
</comment>
<proteinExistence type="predicted"/>
<evidence type="ECO:0000313" key="3">
    <source>
        <dbReference type="Proteomes" id="UP001168821"/>
    </source>
</evidence>
<evidence type="ECO:0000313" key="2">
    <source>
        <dbReference type="EMBL" id="KAJ3643727.1"/>
    </source>
</evidence>
<dbReference type="AlphaFoldDB" id="A0AA38HVA9"/>
<organism evidence="2 3">
    <name type="scientific">Zophobas morio</name>
    <dbReference type="NCBI Taxonomy" id="2755281"/>
    <lineage>
        <taxon>Eukaryota</taxon>
        <taxon>Metazoa</taxon>
        <taxon>Ecdysozoa</taxon>
        <taxon>Arthropoda</taxon>
        <taxon>Hexapoda</taxon>
        <taxon>Insecta</taxon>
        <taxon>Pterygota</taxon>
        <taxon>Neoptera</taxon>
        <taxon>Endopterygota</taxon>
        <taxon>Coleoptera</taxon>
        <taxon>Polyphaga</taxon>
        <taxon>Cucujiformia</taxon>
        <taxon>Tenebrionidae</taxon>
        <taxon>Zophobas</taxon>
    </lineage>
</organism>
<gene>
    <name evidence="2" type="ORF">Zmor_026421</name>
</gene>
<name>A0AA38HVA9_9CUCU</name>
<protein>
    <submittedName>
        <fullName evidence="2">Uncharacterized protein</fullName>
    </submittedName>
</protein>
<dbReference type="EMBL" id="JALNTZ010000008">
    <property type="protein sequence ID" value="KAJ3643727.1"/>
    <property type="molecule type" value="Genomic_DNA"/>
</dbReference>
<reference evidence="2" key="1">
    <citation type="journal article" date="2023" name="G3 (Bethesda)">
        <title>Whole genome assemblies of Zophobas morio and Tenebrio molitor.</title>
        <authorList>
            <person name="Kaur S."/>
            <person name="Stinson S.A."/>
            <person name="diCenzo G.C."/>
        </authorList>
    </citation>
    <scope>NUCLEOTIDE SEQUENCE</scope>
    <source>
        <strain evidence="2">QUZm001</strain>
    </source>
</reference>
<dbReference type="Proteomes" id="UP001168821">
    <property type="component" value="Unassembled WGS sequence"/>
</dbReference>
<keyword evidence="3" id="KW-1185">Reference proteome</keyword>
<evidence type="ECO:0000256" key="1">
    <source>
        <dbReference type="SAM" id="MobiDB-lite"/>
    </source>
</evidence>
<accession>A0AA38HVA9</accession>
<sequence length="95" mass="10789">MHPVNDIRARRESAANHPRRPSAIILTDKVDSIIGNRICHLLAIMSAHWPCYNVINSLLISLQQQLDYLASGRTDLFDLDSDKMRDNDTTPYVSI</sequence>